<reference evidence="1 2" key="1">
    <citation type="submission" date="2016-11" db="EMBL/GenBank/DDBJ databases">
        <authorList>
            <person name="Jaros S."/>
            <person name="Januszkiewicz K."/>
            <person name="Wedrychowicz H."/>
        </authorList>
    </citation>
    <scope>NUCLEOTIDE SEQUENCE [LARGE SCALE GENOMIC DNA]</scope>
    <source>
        <strain evidence="1 2">DSM 14501</strain>
    </source>
</reference>
<organism evidence="1 2">
    <name type="scientific">Caminicella sporogenes DSM 14501</name>
    <dbReference type="NCBI Taxonomy" id="1121266"/>
    <lineage>
        <taxon>Bacteria</taxon>
        <taxon>Bacillati</taxon>
        <taxon>Bacillota</taxon>
        <taxon>Clostridia</taxon>
        <taxon>Peptostreptococcales</taxon>
        <taxon>Caminicellaceae</taxon>
        <taxon>Caminicella</taxon>
    </lineage>
</organism>
<dbReference type="STRING" id="1121266.SAMN02745883_02383"/>
<dbReference type="RefSeq" id="WP_072968790.1">
    <property type="nucleotide sequence ID" value="NZ_FRAJ01000029.1"/>
</dbReference>
<proteinExistence type="predicted"/>
<name>A0A1M6TLK5_9FIRM</name>
<dbReference type="AlphaFoldDB" id="A0A1M6TLK5"/>
<keyword evidence="2" id="KW-1185">Reference proteome</keyword>
<sequence length="199" mass="23871">MAKDYIYYILTMKTPTQEFKEKGFKNFKEDIEAGVRIFNAQLKNEKELVLLDVEDSEIYLMLITEPKEDKQYTLKDLVIFSRIMYNTLNWNKYTREENTLFYSKRTEKLEISSAEEIICEFGLIPYDYMDEDDLESIEHEPIEIEEIDEEEGFFDYISDEQAIAVFNYLLKVQDIGDAYSIERKKHTINKIKKILEEWI</sequence>
<evidence type="ECO:0000313" key="1">
    <source>
        <dbReference type="EMBL" id="SHK57800.1"/>
    </source>
</evidence>
<gene>
    <name evidence="1" type="ORF">SAMN02745883_02383</name>
</gene>
<protein>
    <submittedName>
        <fullName evidence="1">Uncharacterized protein</fullName>
    </submittedName>
</protein>
<dbReference type="EMBL" id="FRAJ01000029">
    <property type="protein sequence ID" value="SHK57800.1"/>
    <property type="molecule type" value="Genomic_DNA"/>
</dbReference>
<accession>A0A1M6TLK5</accession>
<evidence type="ECO:0000313" key="2">
    <source>
        <dbReference type="Proteomes" id="UP000184082"/>
    </source>
</evidence>
<dbReference type="Proteomes" id="UP000184082">
    <property type="component" value="Unassembled WGS sequence"/>
</dbReference>